<keyword evidence="1" id="KW-0472">Membrane</keyword>
<keyword evidence="1" id="KW-1133">Transmembrane helix</keyword>
<dbReference type="Proteomes" id="UP000192578">
    <property type="component" value="Unassembled WGS sequence"/>
</dbReference>
<keyword evidence="1" id="KW-0812">Transmembrane</keyword>
<evidence type="ECO:0008006" key="4">
    <source>
        <dbReference type="Google" id="ProtNLM"/>
    </source>
</evidence>
<protein>
    <recommendedName>
        <fullName evidence="4">LysM domain-containing protein</fullName>
    </recommendedName>
</protein>
<reference evidence="3" key="1">
    <citation type="submission" date="2017-01" db="EMBL/GenBank/DDBJ databases">
        <title>Comparative genomics of anhydrobiosis in the tardigrade Hypsibius dujardini.</title>
        <authorList>
            <person name="Yoshida Y."/>
            <person name="Koutsovoulos G."/>
            <person name="Laetsch D."/>
            <person name="Stevens L."/>
            <person name="Kumar S."/>
            <person name="Horikawa D."/>
            <person name="Ishino K."/>
            <person name="Komine S."/>
            <person name="Tomita M."/>
            <person name="Blaxter M."/>
            <person name="Arakawa K."/>
        </authorList>
    </citation>
    <scope>NUCLEOTIDE SEQUENCE [LARGE SCALE GENOMIC DNA]</scope>
    <source>
        <strain evidence="3">Z151</strain>
    </source>
</reference>
<comment type="caution">
    <text evidence="2">The sequence shown here is derived from an EMBL/GenBank/DDBJ whole genome shotgun (WGS) entry which is preliminary data.</text>
</comment>
<keyword evidence="3" id="KW-1185">Reference proteome</keyword>
<evidence type="ECO:0000313" key="3">
    <source>
        <dbReference type="Proteomes" id="UP000192578"/>
    </source>
</evidence>
<feature type="transmembrane region" description="Helical" evidence="1">
    <location>
        <begin position="152"/>
        <end position="170"/>
    </location>
</feature>
<gene>
    <name evidence="2" type="ORF">BV898_08615</name>
</gene>
<organism evidence="2 3">
    <name type="scientific">Hypsibius exemplaris</name>
    <name type="common">Freshwater tardigrade</name>
    <dbReference type="NCBI Taxonomy" id="2072580"/>
    <lineage>
        <taxon>Eukaryota</taxon>
        <taxon>Metazoa</taxon>
        <taxon>Ecdysozoa</taxon>
        <taxon>Tardigrada</taxon>
        <taxon>Eutardigrada</taxon>
        <taxon>Parachela</taxon>
        <taxon>Hypsibioidea</taxon>
        <taxon>Hypsibiidae</taxon>
        <taxon>Hypsibius</taxon>
    </lineage>
</organism>
<feature type="transmembrane region" description="Helical" evidence="1">
    <location>
        <begin position="15"/>
        <end position="36"/>
    </location>
</feature>
<evidence type="ECO:0000256" key="1">
    <source>
        <dbReference type="SAM" id="Phobius"/>
    </source>
</evidence>
<dbReference type="EMBL" id="MTYJ01000063">
    <property type="protein sequence ID" value="OQV17217.1"/>
    <property type="molecule type" value="Genomic_DNA"/>
</dbReference>
<sequence>MYTISRNPCSRLRSYIKIIVTLISLTLVGAILILYADEKSSSYGQEAESLDEPSELLDGKATTTTQTTLAYHISQWRIDGLRREKLRKRPSENSCEAEANVGDTCEKFTAGYGIYSVGRLMEMNPDLECDGPGLLCVAMFAILPQYRSRVRTLIFAFLFLFVTGTFFILYPREPPPDQATIFARELARSSELLRVRRENMKAASKRGSCRSTAHEGDNCAGFTSGFGIYSVEKFMEMNEGLKCEGDGMLEVGKEYAIRADLRCGAPCTKELC</sequence>
<evidence type="ECO:0000313" key="2">
    <source>
        <dbReference type="EMBL" id="OQV17217.1"/>
    </source>
</evidence>
<accession>A0A1W0WPZ6</accession>
<proteinExistence type="predicted"/>
<dbReference type="AlphaFoldDB" id="A0A1W0WPZ6"/>
<name>A0A1W0WPZ6_HYPEX</name>